<dbReference type="Proteomes" id="UP000024404">
    <property type="component" value="Unassembled WGS sequence"/>
</dbReference>
<evidence type="ECO:0000313" key="2">
    <source>
        <dbReference type="Proteomes" id="UP000024404"/>
    </source>
</evidence>
<reference evidence="2" key="1">
    <citation type="submission" date="2013-10" db="EMBL/GenBank/DDBJ databases">
        <title>Genome sequencing of Onchocerca volvulus.</title>
        <authorList>
            <person name="Cotton J."/>
            <person name="Tsai J."/>
            <person name="Stanley E."/>
            <person name="Tracey A."/>
            <person name="Holroyd N."/>
            <person name="Lustigman S."/>
            <person name="Berriman M."/>
        </authorList>
    </citation>
    <scope>NUCLEOTIDE SEQUENCE</scope>
</reference>
<protein>
    <submittedName>
        <fullName evidence="1">Uncharacterized protein</fullName>
    </submittedName>
</protein>
<dbReference type="EMBL" id="CMVM020000025">
    <property type="status" value="NOT_ANNOTATED_CDS"/>
    <property type="molecule type" value="Genomic_DNA"/>
</dbReference>
<sequence>MTKNTIHGTCGKLNSNSPCMIDGKYCKRYSRALISNTVTRNDEYPLYRRSAEDGDRSCDGTSSDALLNLSNVSSASSDTIINRKYLVGILE</sequence>
<accession>A0A8R1TL10</accession>
<proteinExistence type="predicted"/>
<organism evidence="1 2">
    <name type="scientific">Onchocerca volvulus</name>
    <dbReference type="NCBI Taxonomy" id="6282"/>
    <lineage>
        <taxon>Eukaryota</taxon>
        <taxon>Metazoa</taxon>
        <taxon>Ecdysozoa</taxon>
        <taxon>Nematoda</taxon>
        <taxon>Chromadorea</taxon>
        <taxon>Rhabditida</taxon>
        <taxon>Spirurina</taxon>
        <taxon>Spiruromorpha</taxon>
        <taxon>Filarioidea</taxon>
        <taxon>Onchocercidae</taxon>
        <taxon>Onchocerca</taxon>
    </lineage>
</organism>
<dbReference type="AlphaFoldDB" id="A0A8R1TL10"/>
<keyword evidence="2" id="KW-1185">Reference proteome</keyword>
<evidence type="ECO:0000313" key="1">
    <source>
        <dbReference type="EnsemblMetazoa" id="OVOC1172.1"/>
    </source>
</evidence>
<dbReference type="EnsemblMetazoa" id="OVOC1172.1">
    <property type="protein sequence ID" value="OVOC1172.1"/>
    <property type="gene ID" value="WBGene00237981"/>
</dbReference>
<name>A0A8R1TL10_ONCVO</name>
<reference evidence="1" key="2">
    <citation type="submission" date="2022-06" db="UniProtKB">
        <authorList>
            <consortium name="EnsemblMetazoa"/>
        </authorList>
    </citation>
    <scope>IDENTIFICATION</scope>
</reference>